<accession>A0AA88DX93</accession>
<evidence type="ECO:0000313" key="2">
    <source>
        <dbReference type="EMBL" id="GMN62446.1"/>
    </source>
</evidence>
<name>A0AA88DX93_FICCA</name>
<gene>
    <name evidence="2" type="ORF">TIFTF001_031549</name>
</gene>
<proteinExistence type="predicted"/>
<comment type="caution">
    <text evidence="2">The sequence shown here is derived from an EMBL/GenBank/DDBJ whole genome shotgun (WGS) entry which is preliminary data.</text>
</comment>
<evidence type="ECO:0000313" key="3">
    <source>
        <dbReference type="Proteomes" id="UP001187192"/>
    </source>
</evidence>
<dbReference type="EMBL" id="BTGU01000129">
    <property type="protein sequence ID" value="GMN62446.1"/>
    <property type="molecule type" value="Genomic_DNA"/>
</dbReference>
<keyword evidence="3" id="KW-1185">Reference proteome</keyword>
<protein>
    <submittedName>
        <fullName evidence="2">Uncharacterized protein</fullName>
    </submittedName>
</protein>
<dbReference type="AlphaFoldDB" id="A0AA88DX93"/>
<evidence type="ECO:0000256" key="1">
    <source>
        <dbReference type="SAM" id="MobiDB-lite"/>
    </source>
</evidence>
<dbReference type="Proteomes" id="UP001187192">
    <property type="component" value="Unassembled WGS sequence"/>
</dbReference>
<organism evidence="2 3">
    <name type="scientific">Ficus carica</name>
    <name type="common">Common fig</name>
    <dbReference type="NCBI Taxonomy" id="3494"/>
    <lineage>
        <taxon>Eukaryota</taxon>
        <taxon>Viridiplantae</taxon>
        <taxon>Streptophyta</taxon>
        <taxon>Embryophyta</taxon>
        <taxon>Tracheophyta</taxon>
        <taxon>Spermatophyta</taxon>
        <taxon>Magnoliopsida</taxon>
        <taxon>eudicotyledons</taxon>
        <taxon>Gunneridae</taxon>
        <taxon>Pentapetalae</taxon>
        <taxon>rosids</taxon>
        <taxon>fabids</taxon>
        <taxon>Rosales</taxon>
        <taxon>Moraceae</taxon>
        <taxon>Ficeae</taxon>
        <taxon>Ficus</taxon>
    </lineage>
</organism>
<sequence>MSKPTKLAEINIITEKRSFRVMALVEKRSSAEKNTKKLAPEKKRRALEEGLKRKQGEIEVKESKKAKRTLEEKKNSEAKEYHGVIWQPCIKKFLKLKTLGWAGQILHNIVMCLMDHSGIVMLCGLRLVKT</sequence>
<feature type="region of interest" description="Disordered" evidence="1">
    <location>
        <begin position="29"/>
        <end position="50"/>
    </location>
</feature>
<reference evidence="2" key="1">
    <citation type="submission" date="2023-07" db="EMBL/GenBank/DDBJ databases">
        <title>draft genome sequence of fig (Ficus carica).</title>
        <authorList>
            <person name="Takahashi T."/>
            <person name="Nishimura K."/>
        </authorList>
    </citation>
    <scope>NUCLEOTIDE SEQUENCE</scope>
</reference>